<evidence type="ECO:0000256" key="3">
    <source>
        <dbReference type="ARBA" id="ARBA00022691"/>
    </source>
</evidence>
<sequence length="242" mass="26733">MEGHTCPFSADGNGCVDIGGVTRLTAVSINPTATLRPFVTDDRERWNEKYSTDEEFELPDDPIPELRRRIDTLPTGRALDVATGTGRNARFLAGEGYDVDAVDVSDEAIDRAAQAADREGVDVNWIRSDIDDFEFERDAYDVITVSFFAALDRIPDITAALAPDGVLVYEHHLRSSDDIDIGPSSDRYRYPSNHLLHACLGLTILHYEERTRLDDEGRTQAVATLVGRNSTGGAQSYPQLSE</sequence>
<dbReference type="AlphaFoldDB" id="A0A3G8QS69"/>
<dbReference type="SUPFAM" id="SSF53335">
    <property type="entry name" value="S-adenosyl-L-methionine-dependent methyltransferases"/>
    <property type="match status" value="1"/>
</dbReference>
<dbReference type="OrthoDB" id="147504at2157"/>
<keyword evidence="2 5" id="KW-0808">Transferase</keyword>
<evidence type="ECO:0000313" key="6">
    <source>
        <dbReference type="Proteomes" id="UP000282007"/>
    </source>
</evidence>
<keyword evidence="3" id="KW-0949">S-adenosyl-L-methionine</keyword>
<dbReference type="GO" id="GO:0008168">
    <property type="term" value="F:methyltransferase activity"/>
    <property type="evidence" value="ECO:0007669"/>
    <property type="project" value="UniProtKB-KW"/>
</dbReference>
<dbReference type="EMBL" id="CP034145">
    <property type="protein sequence ID" value="AZH25266.1"/>
    <property type="molecule type" value="Genomic_DNA"/>
</dbReference>
<dbReference type="CDD" id="cd02440">
    <property type="entry name" value="AdoMet_MTases"/>
    <property type="match status" value="1"/>
</dbReference>
<name>A0A3G8QS69_9EURY</name>
<dbReference type="Gene3D" id="3.40.50.150">
    <property type="entry name" value="Vaccinia Virus protein VP39"/>
    <property type="match status" value="1"/>
</dbReference>
<evidence type="ECO:0000259" key="4">
    <source>
        <dbReference type="Pfam" id="PF13649"/>
    </source>
</evidence>
<evidence type="ECO:0000256" key="2">
    <source>
        <dbReference type="ARBA" id="ARBA00022679"/>
    </source>
</evidence>
<dbReference type="Pfam" id="PF13649">
    <property type="entry name" value="Methyltransf_25"/>
    <property type="match status" value="1"/>
</dbReference>
<organism evidence="5 6">
    <name type="scientific">Haloplanus aerogenes</name>
    <dbReference type="NCBI Taxonomy" id="660522"/>
    <lineage>
        <taxon>Archaea</taxon>
        <taxon>Methanobacteriati</taxon>
        <taxon>Methanobacteriota</taxon>
        <taxon>Stenosarchaea group</taxon>
        <taxon>Halobacteria</taxon>
        <taxon>Halobacteriales</taxon>
        <taxon>Haloferacaceae</taxon>
        <taxon>Haloplanus</taxon>
    </lineage>
</organism>
<dbReference type="PANTHER" id="PTHR43464:SF19">
    <property type="entry name" value="UBIQUINONE BIOSYNTHESIS O-METHYLTRANSFERASE, MITOCHONDRIAL"/>
    <property type="match status" value="1"/>
</dbReference>
<dbReference type="GO" id="GO:0032259">
    <property type="term" value="P:methylation"/>
    <property type="evidence" value="ECO:0007669"/>
    <property type="project" value="UniProtKB-KW"/>
</dbReference>
<gene>
    <name evidence="5" type="ORF">DU502_07680</name>
</gene>
<protein>
    <submittedName>
        <fullName evidence="5">Class I SAM-dependent methyltransferase</fullName>
    </submittedName>
</protein>
<keyword evidence="1 5" id="KW-0489">Methyltransferase</keyword>
<feature type="domain" description="Methyltransferase" evidence="4">
    <location>
        <begin position="79"/>
        <end position="151"/>
    </location>
</feature>
<dbReference type="KEGG" id="haer:DU502_07680"/>
<reference evidence="5 6" key="1">
    <citation type="submission" date="2018-07" db="EMBL/GenBank/DDBJ databases">
        <title>Genome sequences of Haloplanus aerogenes JCM 16430T.</title>
        <authorList>
            <person name="Kim Y.B."/>
            <person name="Roh S.W."/>
        </authorList>
    </citation>
    <scope>NUCLEOTIDE SEQUENCE [LARGE SCALE GENOMIC DNA]</scope>
    <source>
        <strain evidence="5 6">JCM 16430</strain>
    </source>
</reference>
<evidence type="ECO:0000313" key="5">
    <source>
        <dbReference type="EMBL" id="AZH25266.1"/>
    </source>
</evidence>
<keyword evidence="6" id="KW-1185">Reference proteome</keyword>
<evidence type="ECO:0000256" key="1">
    <source>
        <dbReference type="ARBA" id="ARBA00022603"/>
    </source>
</evidence>
<proteinExistence type="predicted"/>
<dbReference type="InterPro" id="IPR029063">
    <property type="entry name" value="SAM-dependent_MTases_sf"/>
</dbReference>
<accession>A0A3G8QS69</accession>
<dbReference type="PANTHER" id="PTHR43464">
    <property type="entry name" value="METHYLTRANSFERASE"/>
    <property type="match status" value="1"/>
</dbReference>
<dbReference type="Proteomes" id="UP000282007">
    <property type="component" value="Chromosome"/>
</dbReference>
<dbReference type="InterPro" id="IPR041698">
    <property type="entry name" value="Methyltransf_25"/>
</dbReference>